<organism evidence="4 5">
    <name type="scientific">Basidiobolus ranarum</name>
    <dbReference type="NCBI Taxonomy" id="34480"/>
    <lineage>
        <taxon>Eukaryota</taxon>
        <taxon>Fungi</taxon>
        <taxon>Fungi incertae sedis</taxon>
        <taxon>Zoopagomycota</taxon>
        <taxon>Entomophthoromycotina</taxon>
        <taxon>Basidiobolomycetes</taxon>
        <taxon>Basidiobolales</taxon>
        <taxon>Basidiobolaceae</taxon>
        <taxon>Basidiobolus</taxon>
    </lineage>
</organism>
<comment type="caution">
    <text evidence="4">The sequence shown here is derived from an EMBL/GenBank/DDBJ whole genome shotgun (WGS) entry which is preliminary data.</text>
</comment>
<dbReference type="Pfam" id="PF06280">
    <property type="entry name" value="fn3_5"/>
    <property type="match status" value="1"/>
</dbReference>
<sequence>LNFDRITSAAKQGAGLINVWDAICTNTLVSPSKSSLNDTTHIKDAHTFTVINNGKKSITYAVKHVPAVSVNGYDKKGYPILRNAFVFLGSSAVVRPSPSTVTVRPGRSKQVKVVLSPPKFDKEVLWIYSGYVYFKPLNSEDNEVSVPYAGVAGDLHSITVFDTKGERLPSVVIEGGFSRNYPGTDIKTTLDGSITVVKNGRAQEVEVPSGIYTLTAKGLKPLGNPNTPADFDTWTSAPFEVKRAN</sequence>
<reference evidence="4 5" key="1">
    <citation type="submission" date="2023-04" db="EMBL/GenBank/DDBJ databases">
        <title>Genome of Basidiobolus ranarum AG-B5.</title>
        <authorList>
            <person name="Stajich J.E."/>
            <person name="Carter-House D."/>
            <person name="Gryganskyi A."/>
        </authorList>
    </citation>
    <scope>NUCLEOTIDE SEQUENCE [LARGE SCALE GENOMIC DNA]</scope>
    <source>
        <strain evidence="4 5">AG-B5</strain>
    </source>
</reference>
<keyword evidence="2" id="KW-0732">Signal</keyword>
<protein>
    <recommendedName>
        <fullName evidence="3">C5a peptidase/Subtilisin-like protease SBT2-like Fn3-like domain-containing protein</fullName>
    </recommendedName>
</protein>
<dbReference type="Gene3D" id="2.60.40.1710">
    <property type="entry name" value="Subtilisin-like superfamily"/>
    <property type="match status" value="1"/>
</dbReference>
<evidence type="ECO:0000313" key="5">
    <source>
        <dbReference type="Proteomes" id="UP001479436"/>
    </source>
</evidence>
<feature type="non-terminal residue" evidence="4">
    <location>
        <position position="1"/>
    </location>
</feature>
<dbReference type="EMBL" id="JASJQH010010498">
    <property type="protein sequence ID" value="KAK9670874.1"/>
    <property type="molecule type" value="Genomic_DNA"/>
</dbReference>
<proteinExistence type="inferred from homology"/>
<keyword evidence="5" id="KW-1185">Reference proteome</keyword>
<accession>A0ABR2VKR9</accession>
<evidence type="ECO:0000313" key="4">
    <source>
        <dbReference type="EMBL" id="KAK9670874.1"/>
    </source>
</evidence>
<name>A0ABR2VKR9_9FUNG</name>
<gene>
    <name evidence="4" type="ORF">K7432_017326</name>
</gene>
<evidence type="ECO:0000256" key="2">
    <source>
        <dbReference type="ARBA" id="ARBA00022729"/>
    </source>
</evidence>
<comment type="similarity">
    <text evidence="1">Belongs to the peptidase S8 family.</text>
</comment>
<evidence type="ECO:0000259" key="3">
    <source>
        <dbReference type="Pfam" id="PF06280"/>
    </source>
</evidence>
<dbReference type="InterPro" id="IPR010435">
    <property type="entry name" value="C5a/SBT2-like_Fn3"/>
</dbReference>
<feature type="domain" description="C5a peptidase/Subtilisin-like protease SBT2-like Fn3-like" evidence="3">
    <location>
        <begin position="35"/>
        <end position="148"/>
    </location>
</feature>
<evidence type="ECO:0000256" key="1">
    <source>
        <dbReference type="ARBA" id="ARBA00011073"/>
    </source>
</evidence>
<dbReference type="Proteomes" id="UP001479436">
    <property type="component" value="Unassembled WGS sequence"/>
</dbReference>